<evidence type="ECO:0000313" key="1">
    <source>
        <dbReference type="EMBL" id="KAK7330312.1"/>
    </source>
</evidence>
<gene>
    <name evidence="1" type="ORF">VNO77_24502</name>
</gene>
<evidence type="ECO:0000313" key="2">
    <source>
        <dbReference type="Proteomes" id="UP001367508"/>
    </source>
</evidence>
<proteinExistence type="predicted"/>
<dbReference type="Proteomes" id="UP001367508">
    <property type="component" value="Unassembled WGS sequence"/>
</dbReference>
<organism evidence="1 2">
    <name type="scientific">Canavalia gladiata</name>
    <name type="common">Sword bean</name>
    <name type="synonym">Dolichos gladiatus</name>
    <dbReference type="NCBI Taxonomy" id="3824"/>
    <lineage>
        <taxon>Eukaryota</taxon>
        <taxon>Viridiplantae</taxon>
        <taxon>Streptophyta</taxon>
        <taxon>Embryophyta</taxon>
        <taxon>Tracheophyta</taxon>
        <taxon>Spermatophyta</taxon>
        <taxon>Magnoliopsida</taxon>
        <taxon>eudicotyledons</taxon>
        <taxon>Gunneridae</taxon>
        <taxon>Pentapetalae</taxon>
        <taxon>rosids</taxon>
        <taxon>fabids</taxon>
        <taxon>Fabales</taxon>
        <taxon>Fabaceae</taxon>
        <taxon>Papilionoideae</taxon>
        <taxon>50 kb inversion clade</taxon>
        <taxon>NPAAA clade</taxon>
        <taxon>indigoferoid/millettioid clade</taxon>
        <taxon>Phaseoleae</taxon>
        <taxon>Canavalia</taxon>
    </lineage>
</organism>
<protein>
    <submittedName>
        <fullName evidence="1">Uncharacterized protein</fullName>
    </submittedName>
</protein>
<accession>A0AAN9L6E5</accession>
<reference evidence="1 2" key="1">
    <citation type="submission" date="2024-01" db="EMBL/GenBank/DDBJ databases">
        <title>The genomes of 5 underutilized Papilionoideae crops provide insights into root nodulation and disease resistanc.</title>
        <authorList>
            <person name="Jiang F."/>
        </authorList>
    </citation>
    <scope>NUCLEOTIDE SEQUENCE [LARGE SCALE GENOMIC DNA]</scope>
    <source>
        <strain evidence="1">LVBAO_FW01</strain>
        <tissue evidence="1">Leaves</tissue>
    </source>
</reference>
<dbReference type="AlphaFoldDB" id="A0AAN9L6E5"/>
<name>A0AAN9L6E5_CANGL</name>
<dbReference type="EMBL" id="JAYMYQ010000005">
    <property type="protein sequence ID" value="KAK7330312.1"/>
    <property type="molecule type" value="Genomic_DNA"/>
</dbReference>
<comment type="caution">
    <text evidence="1">The sequence shown here is derived from an EMBL/GenBank/DDBJ whole genome shotgun (WGS) entry which is preliminary data.</text>
</comment>
<keyword evidence="2" id="KW-1185">Reference proteome</keyword>
<sequence length="85" mass="9838">MNSSLVWPWSITNSDFPLAMNQFRFLQLLCTINCSLPFRTLSKCLTRSLQLLLFLRVYSSGKHPGKKVVTFWIAALLFFPPLKED</sequence>